<dbReference type="VEuPathDB" id="TriTrypDB:TcIL3000_0_14430"/>
<keyword evidence="1" id="KW-0175">Coiled coil</keyword>
<evidence type="ECO:0000256" key="1">
    <source>
        <dbReference type="SAM" id="Coils"/>
    </source>
</evidence>
<feature type="coiled-coil region" evidence="1">
    <location>
        <begin position="670"/>
        <end position="704"/>
    </location>
</feature>
<feature type="compositionally biased region" description="Basic and acidic residues" evidence="2">
    <location>
        <begin position="1258"/>
        <end position="1270"/>
    </location>
</feature>
<name>F9WGT9_TRYCI</name>
<comment type="caution">
    <text evidence="3">The sequence shown here is derived from an EMBL/GenBank/DDBJ whole genome shotgun (WGS) entry which is preliminary data.</text>
</comment>
<evidence type="ECO:0000256" key="2">
    <source>
        <dbReference type="SAM" id="MobiDB-lite"/>
    </source>
</evidence>
<feature type="compositionally biased region" description="Basic and acidic residues" evidence="2">
    <location>
        <begin position="841"/>
        <end position="904"/>
    </location>
</feature>
<feature type="compositionally biased region" description="Basic residues" evidence="2">
    <location>
        <begin position="1071"/>
        <end position="1081"/>
    </location>
</feature>
<feature type="region of interest" description="Disordered" evidence="2">
    <location>
        <begin position="1005"/>
        <end position="1104"/>
    </location>
</feature>
<feature type="compositionally biased region" description="Basic and acidic residues" evidence="2">
    <location>
        <begin position="1022"/>
        <end position="1031"/>
    </location>
</feature>
<feature type="compositionally biased region" description="Polar residues" evidence="2">
    <location>
        <begin position="1082"/>
        <end position="1104"/>
    </location>
</feature>
<feature type="region of interest" description="Disordered" evidence="2">
    <location>
        <begin position="825"/>
        <end position="958"/>
    </location>
</feature>
<feature type="compositionally biased region" description="Basic and acidic residues" evidence="2">
    <location>
        <begin position="923"/>
        <end position="941"/>
    </location>
</feature>
<protein>
    <submittedName>
        <fullName evidence="3">WGS project CAEQ00000000 data, annotated contig 548</fullName>
    </submittedName>
</protein>
<evidence type="ECO:0000313" key="3">
    <source>
        <dbReference type="EMBL" id="CCD16527.1"/>
    </source>
</evidence>
<feature type="compositionally biased region" description="Polar residues" evidence="2">
    <location>
        <begin position="1123"/>
        <end position="1136"/>
    </location>
</feature>
<sequence>MHAYSFNLPISHPPPCLRVAWGNARCLLVPLLPTIPPPLFLIDTFAAVEVCGEQWAQEIHQRNMSLPSSAPPPEFLAKHDLDINGLQKVLQQIDESFNMSDDNVDRKLRLQHLERQQAALERLYGETFRRQESPTGFRPMGGTSVPLTAEGAAGGDVVLTPRPTDASATPCHAYTGTTGVAQEAGPYPCSSDTLPPGPSPMLSPSQVTSYPHVGEGETARTTVQPTVKGLAGCGISSPQRSSLRSPEPLPTRYEDAAIRHDHDLVESFLGGVEVKEGHPYVVGGGTGSRGSPGMAGQPWSGYRSLRNPQFRGLMAPRATSVTDRIAAPEHFDVAEDEKLLKILLEKSLGRARRNARKVSESRSNSHNEGVSSKPPPPPSPSRKCESTGRGGGNTFQRVSDANAPQELPKENYVWGKDAEVGNKVVRELTQKTECLARHLVKSLRDRTQLQCRVDRLEGMLDVANTEVGRLRRSLEQKGDGTLAESAWRATINAKERELRICEDEIRRLRILMEQQIARQGGASAKHGSGAALEQAKSDLEYMTHELGVAHMRQREAEAQLERTKRALGAAESHIQMLDKRLARAERATALARLQDIRSGLETSSGDAPGMLALGALEVSNSAATLETLKQREAIEEWPPAAKRELARLSAQVEGLLLKHEESDRHAELRLSNSNKENETLRRQCDELKREIMTYESHIENLRKESIESGLREGQLRQQLLDLREDAVLLSDLLQATIKSAKEMQQAFTADSLRNVQSRVVTERFVSNVLCDLDTFGRFFSALQRMEVIEPQLGQQSKERMPVSEAIMTRRDFVLRAIDDAMSRPLDKFQSDTRPVPAQHMVRTEKTASAQHTDRTEKTASAQHTDRTEKTSSAQHTDRTEKPAPAQHTDRTEKTAPAHHTDHSGKTSSAQRTDHSGKTSSAQRTDHSEKAVPTESAGRNEKPVVQPAAQPGALEEASDGGLNVSTWSYVHDKIPVISPLPSPPFSVAQWEGYHSTVLEDAAVPCRDQQPRGKEIPHLPSSSERSRDVHGADHLGSVESFSPSLTNTGTEPRIALVPAISWPEPRGDEKGRAHPRQMAKHRVVSTTVHSSESYISGTPSSQFKLSDSNSVAVLHNRMKDIVPHLQQQPSHSQESQGYLTELEEEPTEGASDERSLGPVLTTLAIPNNNAAVPNARALLKKLNSREDNGAVLRGRALLMDATGREKASDDVIVGGRDAGKRGAVGETTDMRGRQSSGAGGASRNTPVHGFHPPHASIIEPEERSGRLSRAAERSTLANAVTPPPATQEGKTLQANWRPASLPTPDPAPLLRPRTSRGGRIEVAAVLAEPHHPGSGGPTVAAETGVRSSGHNAVRSAGTVTKSQGAADKTEDGRRHRVSAGMEFPSLRHPTLASGKQEAS</sequence>
<feature type="region of interest" description="Disordered" evidence="2">
    <location>
        <begin position="1121"/>
        <end position="1152"/>
    </location>
</feature>
<feature type="region of interest" description="Disordered" evidence="2">
    <location>
        <begin position="1326"/>
        <end position="1397"/>
    </location>
</feature>
<dbReference type="OMA" id="AQRTDHS"/>
<accession>F9WGT9</accession>
<reference evidence="3 4" key="2">
    <citation type="journal article" date="2012" name="Proc. Natl. Acad. Sci. U.S.A.">
        <title>Antigenic diversity is generated by distinct evolutionary mechanisms in African trypanosome species.</title>
        <authorList>
            <person name="Jackson A.P."/>
            <person name="Berry A."/>
            <person name="Aslett M."/>
            <person name="Allison H.C."/>
            <person name="Burton P."/>
            <person name="Vavrova-Anderson J."/>
            <person name="Brown R."/>
            <person name="Browne H."/>
            <person name="Corton N."/>
            <person name="Hauser H."/>
            <person name="Gamble J."/>
            <person name="Gilderthorp R."/>
            <person name="Marcello L."/>
            <person name="McQuillan J."/>
            <person name="Otto T.D."/>
            <person name="Quail M.A."/>
            <person name="Sanders M.J."/>
            <person name="van Tonder A."/>
            <person name="Ginger M.L."/>
            <person name="Field M.C."/>
            <person name="Barry J.D."/>
            <person name="Hertz-Fowler C."/>
            <person name="Berriman M."/>
        </authorList>
    </citation>
    <scope>NUCLEOTIDE SEQUENCE [LARGE SCALE GENOMIC DNA]</scope>
    <source>
        <strain evidence="3 4">IL3000</strain>
    </source>
</reference>
<proteinExistence type="predicted"/>
<evidence type="ECO:0000313" key="4">
    <source>
        <dbReference type="Proteomes" id="UP000000702"/>
    </source>
</evidence>
<gene>
    <name evidence="3" type="ORF">TCIL3000_0_14430</name>
</gene>
<reference evidence="4" key="1">
    <citation type="submission" date="2011-07" db="EMBL/GenBank/DDBJ databases">
        <title>Divergent evolution of antigenic variation in African trypanosomes.</title>
        <authorList>
            <person name="Jackson A.P."/>
            <person name="Berry A."/>
            <person name="Allison H.C."/>
            <person name="Burton P."/>
            <person name="Anderson J."/>
            <person name="Aslett M."/>
            <person name="Brown R."/>
            <person name="Corton N."/>
            <person name="Harris D."/>
            <person name="Hauser H."/>
            <person name="Gamble J."/>
            <person name="Gilderthorp R."/>
            <person name="McQuillan J."/>
            <person name="Quail M.A."/>
            <person name="Sanders M."/>
            <person name="Van Tonder A."/>
            <person name="Ginger M.L."/>
            <person name="Donelson J.E."/>
            <person name="Field M.C."/>
            <person name="Barry J.D."/>
            <person name="Berriman M."/>
            <person name="Hertz-Fowler C."/>
        </authorList>
    </citation>
    <scope>NUCLEOTIDE SEQUENCE [LARGE SCALE GENOMIC DNA]</scope>
    <source>
        <strain evidence="4">IL3000</strain>
    </source>
</reference>
<dbReference type="EMBL" id="CAEQ01002324">
    <property type="protein sequence ID" value="CCD16527.1"/>
    <property type="molecule type" value="Genomic_DNA"/>
</dbReference>
<feature type="coiled-coil region" evidence="1">
    <location>
        <begin position="553"/>
        <end position="587"/>
    </location>
</feature>
<feature type="compositionally biased region" description="Polar residues" evidence="2">
    <location>
        <begin position="1037"/>
        <end position="1048"/>
    </location>
</feature>
<organism evidence="3 4">
    <name type="scientific">Trypanosoma congolense (strain IL3000)</name>
    <dbReference type="NCBI Taxonomy" id="1068625"/>
    <lineage>
        <taxon>Eukaryota</taxon>
        <taxon>Discoba</taxon>
        <taxon>Euglenozoa</taxon>
        <taxon>Kinetoplastea</taxon>
        <taxon>Metakinetoplastina</taxon>
        <taxon>Trypanosomatida</taxon>
        <taxon>Trypanosomatidae</taxon>
        <taxon>Trypanosoma</taxon>
        <taxon>Nannomonas</taxon>
    </lineage>
</organism>
<feature type="region of interest" description="Disordered" evidence="2">
    <location>
        <begin position="351"/>
        <end position="410"/>
    </location>
</feature>
<feature type="region of interest" description="Disordered" evidence="2">
    <location>
        <begin position="1212"/>
        <end position="1311"/>
    </location>
</feature>
<keyword evidence="4" id="KW-1185">Reference proteome</keyword>
<dbReference type="Proteomes" id="UP000000702">
    <property type="component" value="Unassembled WGS sequence"/>
</dbReference>